<sequence length="39" mass="4627">MSLHCTNKRVEEYIQQVNISLQTYTNSTKVITFHLIIYP</sequence>
<evidence type="ECO:0000313" key="1">
    <source>
        <dbReference type="EMBL" id="ETW28589.1"/>
    </source>
</evidence>
<reference evidence="1 2" key="2">
    <citation type="submission" date="2013-02" db="EMBL/GenBank/DDBJ databases">
        <title>The Genome Sequence of Plasmodium falciparum FCH/4.</title>
        <authorList>
            <consortium name="The Broad Institute Genome Sequencing Platform"/>
            <consortium name="The Broad Institute Genome Sequencing Center for Infectious Disease"/>
            <person name="Neafsey D."/>
            <person name="Cheeseman I."/>
            <person name="Volkman S."/>
            <person name="Adams J."/>
            <person name="Walker B."/>
            <person name="Young S.K."/>
            <person name="Zeng Q."/>
            <person name="Gargeya S."/>
            <person name="Fitzgerald M."/>
            <person name="Haas B."/>
            <person name="Abouelleil A."/>
            <person name="Alvarado L."/>
            <person name="Arachchi H.M."/>
            <person name="Berlin A.M."/>
            <person name="Chapman S.B."/>
            <person name="Dewar J."/>
            <person name="Goldberg J."/>
            <person name="Griggs A."/>
            <person name="Gujja S."/>
            <person name="Hansen M."/>
            <person name="Howarth C."/>
            <person name="Imamovic A."/>
            <person name="Larimer J."/>
            <person name="McCowan C."/>
            <person name="Murphy C."/>
            <person name="Neiman D."/>
            <person name="Pearson M."/>
            <person name="Priest M."/>
            <person name="Roberts A."/>
            <person name="Saif S."/>
            <person name="Shea T."/>
            <person name="Sisk P."/>
            <person name="Sykes S."/>
            <person name="Wortman J."/>
            <person name="Nusbaum C."/>
            <person name="Birren B."/>
        </authorList>
    </citation>
    <scope>NUCLEOTIDE SEQUENCE [LARGE SCALE GENOMIC DNA]</scope>
    <source>
        <strain evidence="1 2">FCH/4</strain>
    </source>
</reference>
<gene>
    <name evidence="1" type="ORF">PFFCH_03960</name>
</gene>
<proteinExistence type="predicted"/>
<evidence type="ECO:0000313" key="2">
    <source>
        <dbReference type="Proteomes" id="UP000030656"/>
    </source>
</evidence>
<dbReference type="Proteomes" id="UP000030656">
    <property type="component" value="Unassembled WGS sequence"/>
</dbReference>
<protein>
    <submittedName>
        <fullName evidence="1">Uncharacterized protein</fullName>
    </submittedName>
</protein>
<dbReference type="AlphaFoldDB" id="A0A024VIP8"/>
<accession>A0A024VIP8</accession>
<dbReference type="EMBL" id="KI928023">
    <property type="protein sequence ID" value="ETW28589.1"/>
    <property type="molecule type" value="Genomic_DNA"/>
</dbReference>
<reference evidence="1 2" key="1">
    <citation type="submission" date="2013-02" db="EMBL/GenBank/DDBJ databases">
        <title>The Genome Annotation of Plasmodium falciparum FCH/4.</title>
        <authorList>
            <consortium name="The Broad Institute Genome Sequencing Platform"/>
            <consortium name="The Broad Institute Genome Sequencing Center for Infectious Disease"/>
            <person name="Neafsey D."/>
            <person name="Hoffman S."/>
            <person name="Volkman S."/>
            <person name="Rosenthal P."/>
            <person name="Walker B."/>
            <person name="Young S.K."/>
            <person name="Zeng Q."/>
            <person name="Gargeya S."/>
            <person name="Fitzgerald M."/>
            <person name="Haas B."/>
            <person name="Abouelleil A."/>
            <person name="Allen A.W."/>
            <person name="Alvarado L."/>
            <person name="Arachchi H.M."/>
            <person name="Berlin A.M."/>
            <person name="Chapman S.B."/>
            <person name="Gainer-Dewar J."/>
            <person name="Goldberg J."/>
            <person name="Griggs A."/>
            <person name="Gujja S."/>
            <person name="Hansen M."/>
            <person name="Howarth C."/>
            <person name="Imamovic A."/>
            <person name="Ireland A."/>
            <person name="Larimer J."/>
            <person name="McCowan C."/>
            <person name="Murphy C."/>
            <person name="Pearson M."/>
            <person name="Poon T.W."/>
            <person name="Priest M."/>
            <person name="Roberts A."/>
            <person name="Saif S."/>
            <person name="Shea T."/>
            <person name="Sisk P."/>
            <person name="Sykes S."/>
            <person name="Wortman J."/>
            <person name="Nusbaum C."/>
            <person name="Birren B."/>
        </authorList>
    </citation>
    <scope>NUCLEOTIDE SEQUENCE [LARGE SCALE GENOMIC DNA]</scope>
    <source>
        <strain evidence="1 2">FCH/4</strain>
    </source>
</reference>
<name>A0A024VIP8_PLAFA</name>
<organism evidence="1 2">
    <name type="scientific">Plasmodium falciparum FCH/4</name>
    <dbReference type="NCBI Taxonomy" id="1036724"/>
    <lineage>
        <taxon>Eukaryota</taxon>
        <taxon>Sar</taxon>
        <taxon>Alveolata</taxon>
        <taxon>Apicomplexa</taxon>
        <taxon>Aconoidasida</taxon>
        <taxon>Haemosporida</taxon>
        <taxon>Plasmodiidae</taxon>
        <taxon>Plasmodium</taxon>
        <taxon>Plasmodium (Laverania)</taxon>
    </lineage>
</organism>